<feature type="transmembrane region" description="Helical" evidence="2">
    <location>
        <begin position="183"/>
        <end position="203"/>
    </location>
</feature>
<accession>A0A1B9FSP7</accession>
<feature type="region of interest" description="Disordered" evidence="1">
    <location>
        <begin position="45"/>
        <end position="67"/>
    </location>
</feature>
<reference evidence="3" key="1">
    <citation type="submission" date="2013-07" db="EMBL/GenBank/DDBJ databases">
        <title>The Genome Sequence of Cryptococcus bestiolae CBS10118.</title>
        <authorList>
            <consortium name="The Broad Institute Genome Sequencing Platform"/>
            <person name="Cuomo C."/>
            <person name="Litvintseva A."/>
            <person name="Chen Y."/>
            <person name="Heitman J."/>
            <person name="Sun S."/>
            <person name="Springer D."/>
            <person name="Dromer F."/>
            <person name="Young S.K."/>
            <person name="Zeng Q."/>
            <person name="Gargeya S."/>
            <person name="Fitzgerald M."/>
            <person name="Abouelleil A."/>
            <person name="Alvarado L."/>
            <person name="Berlin A.M."/>
            <person name="Chapman S.B."/>
            <person name="Dewar J."/>
            <person name="Goldberg J."/>
            <person name="Griggs A."/>
            <person name="Gujja S."/>
            <person name="Hansen M."/>
            <person name="Howarth C."/>
            <person name="Imamovic A."/>
            <person name="Larimer J."/>
            <person name="McCowan C."/>
            <person name="Murphy C."/>
            <person name="Pearson M."/>
            <person name="Priest M."/>
            <person name="Roberts A."/>
            <person name="Saif S."/>
            <person name="Shea T."/>
            <person name="Sykes S."/>
            <person name="Wortman J."/>
            <person name="Nusbaum C."/>
            <person name="Birren B."/>
        </authorList>
    </citation>
    <scope>NUCLEOTIDE SEQUENCE [LARGE SCALE GENOMIC DNA]</scope>
    <source>
        <strain evidence="3">CBS 10118</strain>
    </source>
</reference>
<feature type="compositionally biased region" description="Low complexity" evidence="1">
    <location>
        <begin position="47"/>
        <end position="65"/>
    </location>
</feature>
<evidence type="ECO:0000256" key="2">
    <source>
        <dbReference type="SAM" id="Phobius"/>
    </source>
</evidence>
<reference evidence="4" key="4">
    <citation type="submission" date="2024-02" db="EMBL/GenBank/DDBJ databases">
        <title>Comparative genomics of Cryptococcus and Kwoniella reveals pathogenesis evolution and contrasting modes of karyotype evolution via chromosome fusion or intercentromeric recombination.</title>
        <authorList>
            <person name="Coelho M.A."/>
            <person name="David-Palma M."/>
            <person name="Shea T."/>
            <person name="Bowers K."/>
            <person name="McGinley-Smith S."/>
            <person name="Mohammad A.W."/>
            <person name="Gnirke A."/>
            <person name="Yurkov A.M."/>
            <person name="Nowrousian M."/>
            <person name="Sun S."/>
            <person name="Cuomo C.A."/>
            <person name="Heitman J."/>
        </authorList>
    </citation>
    <scope>NUCLEOTIDE SEQUENCE</scope>
    <source>
        <strain evidence="4">CBS 10118</strain>
    </source>
</reference>
<dbReference type="GeneID" id="30212977"/>
<proteinExistence type="predicted"/>
<name>A0A1B9FSP7_9TREE</name>
<evidence type="ECO:0000313" key="5">
    <source>
        <dbReference type="Proteomes" id="UP000092730"/>
    </source>
</evidence>
<keyword evidence="5" id="KW-1185">Reference proteome</keyword>
<dbReference type="EMBL" id="CP144543">
    <property type="protein sequence ID" value="WVW83271.1"/>
    <property type="molecule type" value="Genomic_DNA"/>
</dbReference>
<feature type="transmembrane region" description="Helical" evidence="2">
    <location>
        <begin position="134"/>
        <end position="153"/>
    </location>
</feature>
<gene>
    <name evidence="3" type="ORF">I302_08578</name>
    <name evidence="4" type="ORF">I302_105290</name>
</gene>
<dbReference type="VEuPathDB" id="FungiDB:I302_08578"/>
<evidence type="ECO:0000313" key="3">
    <source>
        <dbReference type="EMBL" id="OCF21799.1"/>
    </source>
</evidence>
<dbReference type="AlphaFoldDB" id="A0A1B9FSP7"/>
<dbReference type="OrthoDB" id="2563384at2759"/>
<organism evidence="3">
    <name type="scientific">Kwoniella bestiolae CBS 10118</name>
    <dbReference type="NCBI Taxonomy" id="1296100"/>
    <lineage>
        <taxon>Eukaryota</taxon>
        <taxon>Fungi</taxon>
        <taxon>Dikarya</taxon>
        <taxon>Basidiomycota</taxon>
        <taxon>Agaricomycotina</taxon>
        <taxon>Tremellomycetes</taxon>
        <taxon>Tremellales</taxon>
        <taxon>Cryptococcaceae</taxon>
        <taxon>Kwoniella</taxon>
    </lineage>
</organism>
<keyword evidence="2" id="KW-0472">Membrane</keyword>
<protein>
    <submittedName>
        <fullName evidence="3">Uncharacterized protein</fullName>
    </submittedName>
</protein>
<keyword evidence="2" id="KW-0812">Transmembrane</keyword>
<dbReference type="RefSeq" id="XP_019042869.1">
    <property type="nucleotide sequence ID" value="XM_019195156.1"/>
</dbReference>
<evidence type="ECO:0000313" key="4">
    <source>
        <dbReference type="EMBL" id="WVW83271.1"/>
    </source>
</evidence>
<sequence>MLHTYSAGTQLSRTALRRTIHACSRRAAQEPSTTGKGKAISETLFAPSTRTPSSSHTVPSTSKPSIPTYTSTHSRAWQAFESSWSYTPCSPSPSAKLPKFIKTTHENGTSMSTGTGMIVETRTIFEKPINFSPLSRLLGAGFAAFIGFQWFWIPSPEEGYQTFWDAKPGTGVGTKIWGTFKHFLFFQTPYWALGGAAMGIWSLTKKLNIVTKLEQCRVKSSSLPAGQGEVWLRMSTVKKDLMKGLSKEPRDLKMDDVRVLPLKGLHERNGEYILNLHIKDSTKGKRITDGQPYIVDTRYGKYLDKSDSPYVLSPSRLRHVFGRWEGYD</sequence>
<reference evidence="3" key="3">
    <citation type="submission" date="2014-01" db="EMBL/GenBank/DDBJ databases">
        <title>Evolution of pathogenesis and genome organization in the Tremellales.</title>
        <authorList>
            <person name="Cuomo C."/>
            <person name="Litvintseva A."/>
            <person name="Heitman J."/>
            <person name="Chen Y."/>
            <person name="Sun S."/>
            <person name="Springer D."/>
            <person name="Dromer F."/>
            <person name="Young S."/>
            <person name="Zeng Q."/>
            <person name="Chapman S."/>
            <person name="Gujja S."/>
            <person name="Saif S."/>
            <person name="Birren B."/>
        </authorList>
    </citation>
    <scope>NUCLEOTIDE SEQUENCE</scope>
    <source>
        <strain evidence="3">CBS 10118</strain>
    </source>
</reference>
<dbReference type="Proteomes" id="UP000092730">
    <property type="component" value="Chromosome 3"/>
</dbReference>
<evidence type="ECO:0000256" key="1">
    <source>
        <dbReference type="SAM" id="MobiDB-lite"/>
    </source>
</evidence>
<dbReference type="KEGG" id="kbi:30212977"/>
<dbReference type="EMBL" id="KI894026">
    <property type="protein sequence ID" value="OCF21799.1"/>
    <property type="molecule type" value="Genomic_DNA"/>
</dbReference>
<keyword evidence="2" id="KW-1133">Transmembrane helix</keyword>
<reference evidence="4" key="2">
    <citation type="submission" date="2013-07" db="EMBL/GenBank/DDBJ databases">
        <authorList>
            <consortium name="The Broad Institute Genome Sequencing Platform"/>
            <person name="Cuomo C."/>
            <person name="Litvintseva A."/>
            <person name="Chen Y."/>
            <person name="Heitman J."/>
            <person name="Sun S."/>
            <person name="Springer D."/>
            <person name="Dromer F."/>
            <person name="Young S.K."/>
            <person name="Zeng Q."/>
            <person name="Gargeya S."/>
            <person name="Fitzgerald M."/>
            <person name="Abouelleil A."/>
            <person name="Alvarado L."/>
            <person name="Berlin A.M."/>
            <person name="Chapman S.B."/>
            <person name="Dewar J."/>
            <person name="Goldberg J."/>
            <person name="Griggs A."/>
            <person name="Gujja S."/>
            <person name="Hansen M."/>
            <person name="Howarth C."/>
            <person name="Imamovic A."/>
            <person name="Larimer J."/>
            <person name="McCowan C."/>
            <person name="Murphy C."/>
            <person name="Pearson M."/>
            <person name="Priest M."/>
            <person name="Roberts A."/>
            <person name="Saif S."/>
            <person name="Shea T."/>
            <person name="Sykes S."/>
            <person name="Wortman J."/>
            <person name="Nusbaum C."/>
            <person name="Birren B."/>
        </authorList>
    </citation>
    <scope>NUCLEOTIDE SEQUENCE</scope>
    <source>
        <strain evidence="4">CBS 10118</strain>
    </source>
</reference>